<proteinExistence type="predicted"/>
<comment type="caution">
    <text evidence="1">The sequence shown here is derived from an EMBL/GenBank/DDBJ whole genome shotgun (WGS) entry which is preliminary data.</text>
</comment>
<gene>
    <name evidence="1" type="ORF">PORCRE_1299</name>
</gene>
<organism evidence="1 2">
    <name type="scientific">Porphyromonas crevioricanis JCM 15906</name>
    <dbReference type="NCBI Taxonomy" id="1305617"/>
    <lineage>
        <taxon>Bacteria</taxon>
        <taxon>Pseudomonadati</taxon>
        <taxon>Bacteroidota</taxon>
        <taxon>Bacteroidia</taxon>
        <taxon>Bacteroidales</taxon>
        <taxon>Porphyromonadaceae</taxon>
        <taxon>Porphyromonas</taxon>
    </lineage>
</organism>
<dbReference type="Proteomes" id="UP000018031">
    <property type="component" value="Unassembled WGS sequence"/>
</dbReference>
<name>T1DT41_9PORP</name>
<sequence>MELKRHRLQIFVYLLDPLNRTILELKLSHSSLFLNVNLFSQSHHIGIETRN</sequence>
<accession>T1DT41</accession>
<reference evidence="2" key="1">
    <citation type="journal article" date="2013" name="Genome">
        <title>Draft Genome Sequences of Porphyromonas crevioricanis JCM 15906T and Porphyromonas cansulci JCM 13913T Isolated from a Canine Oral Cavity.</title>
        <authorList>
            <person name="Sakamoto M."/>
            <person name="Tanaka N."/>
            <person name="Shiwa Y."/>
            <person name="Yoshikawa H."/>
            <person name="Ohkuma M."/>
        </authorList>
    </citation>
    <scope>NUCLEOTIDE SEQUENCE [LARGE SCALE GENOMIC DNA]</scope>
    <source>
        <strain evidence="2">JCM 15906</strain>
    </source>
</reference>
<evidence type="ECO:0000313" key="1">
    <source>
        <dbReference type="EMBL" id="GAD05594.1"/>
    </source>
</evidence>
<dbReference type="AlphaFoldDB" id="T1DT41"/>
<protein>
    <submittedName>
        <fullName evidence="1">Uncharacterized protein</fullName>
    </submittedName>
</protein>
<dbReference type="EMBL" id="BAOU01000035">
    <property type="protein sequence ID" value="GAD05594.1"/>
    <property type="molecule type" value="Genomic_DNA"/>
</dbReference>
<evidence type="ECO:0000313" key="2">
    <source>
        <dbReference type="Proteomes" id="UP000018031"/>
    </source>
</evidence>
<reference evidence="1 2" key="2">
    <citation type="journal article" date="2013" name="Genome Announc.">
        <title>Draft Genome Sequences of Porphyromonas crevioricanis JCM 15906T and Porphyromonas cansulci JCM 13913T Isolated from a Canine Oral Cavity.</title>
        <authorList>
            <person name="Sakamoto M."/>
            <person name="Tanaka N."/>
            <person name="Shiwa Y."/>
            <person name="Yoshikawa H."/>
            <person name="Ohkuma M."/>
        </authorList>
    </citation>
    <scope>NUCLEOTIDE SEQUENCE [LARGE SCALE GENOMIC DNA]</scope>
    <source>
        <strain evidence="1 2">JCM 15906</strain>
    </source>
</reference>